<keyword evidence="5 11" id="KW-0547">Nucleotide-binding</keyword>
<evidence type="ECO:0000256" key="4">
    <source>
        <dbReference type="ARBA" id="ARBA00022598"/>
    </source>
</evidence>
<dbReference type="Gene3D" id="3.10.20.70">
    <property type="entry name" value="Glutamine synthetase, N-terminal domain"/>
    <property type="match status" value="1"/>
</dbReference>
<feature type="binding site" evidence="10">
    <location>
        <position position="330"/>
    </location>
    <ligand>
        <name>L-glutamate</name>
        <dbReference type="ChEBI" id="CHEBI:29985"/>
    </ligand>
</feature>
<evidence type="ECO:0000259" key="16">
    <source>
        <dbReference type="PROSITE" id="PS51987"/>
    </source>
</evidence>
<evidence type="ECO:0000256" key="12">
    <source>
        <dbReference type="PIRSR" id="PIRSR604809-3"/>
    </source>
</evidence>
<dbReference type="GO" id="GO:0005737">
    <property type="term" value="C:cytoplasm"/>
    <property type="evidence" value="ECO:0007669"/>
    <property type="project" value="TreeGrafter"/>
</dbReference>
<dbReference type="Pfam" id="PF03951">
    <property type="entry name" value="Gln-synt_N"/>
    <property type="match status" value="1"/>
</dbReference>
<evidence type="ECO:0000256" key="13">
    <source>
        <dbReference type="PROSITE-ProRule" id="PRU01330"/>
    </source>
</evidence>
<dbReference type="GO" id="GO:0046872">
    <property type="term" value="F:metal ion binding"/>
    <property type="evidence" value="ECO:0007669"/>
    <property type="project" value="UniProtKB-KW"/>
</dbReference>
<name>R1CSW3_9FIRM</name>
<dbReference type="NCBIfam" id="TIGR00653">
    <property type="entry name" value="GlnA"/>
    <property type="match status" value="1"/>
</dbReference>
<evidence type="ECO:0000256" key="2">
    <source>
        <dbReference type="ARBA" id="ARBA00012937"/>
    </source>
</evidence>
<dbReference type="Pfam" id="PF00120">
    <property type="entry name" value="Gln-synt_C"/>
    <property type="match status" value="1"/>
</dbReference>
<sequence length="476" mass="54096">MFNNVKEVKEFCENKKIKIIDFKVVDLAGRWHHLSIPAERFNESIIENGIGFDGSSYGFLTVEKSDMIFKPDITTAFIDPFCQIPTLTMIANIYETDGENKRFEGDPRYIAEKAESYLIETGIADENIIGPEFEFYVFDHVAYNNKPYHQQVSLDTRQAYWNTGINDYQNLGYKVQFQKGYHVDIPKDITNDFRSKATRLLEDVGIKIKYHHHEVGGAGQVELETQFGRLKEMADNTLKLKYIVKNLAIQEGKTVTFMPKPIYGEAGNGMHIHMQLFKDGQPIFYDQDGYSQLSDIALYYIGGILKHAPALLAFTNPSTNSYKRLVPGYEAPVSICFATANRSSVIRIPGYAKTPEKKRFEFRPSDATANPYLAFAAILMAGLDGVINKIDPAEQGFGPYDINIFNLPEEERSKIKSLPKSLEEAADALEKDHEFLLAGGVFTKGLIQDQISRIREEARKVNNVPHPKEFELYYDL</sequence>
<keyword evidence="18" id="KW-1185">Reference proteome</keyword>
<dbReference type="AlphaFoldDB" id="R1CSW3"/>
<feature type="binding site" evidence="12">
    <location>
        <position position="134"/>
    </location>
    <ligand>
        <name>Mg(2+)</name>
        <dbReference type="ChEBI" id="CHEBI:18420"/>
        <label>1</label>
    </ligand>
</feature>
<dbReference type="PROSITE" id="PS51986">
    <property type="entry name" value="GS_BETA_GRASP"/>
    <property type="match status" value="1"/>
</dbReference>
<evidence type="ECO:0000256" key="10">
    <source>
        <dbReference type="PIRSR" id="PIRSR604809-1"/>
    </source>
</evidence>
<feature type="binding site" evidence="11">
    <location>
        <position position="342"/>
    </location>
    <ligand>
        <name>ATP</name>
        <dbReference type="ChEBI" id="CHEBI:30616"/>
    </ligand>
</feature>
<dbReference type="PROSITE" id="PS51987">
    <property type="entry name" value="GS_CATALYTIC"/>
    <property type="match status" value="1"/>
</dbReference>
<dbReference type="PANTHER" id="PTHR43407:SF1">
    <property type="entry name" value="LENGSIN"/>
    <property type="match status" value="1"/>
</dbReference>
<dbReference type="SUPFAM" id="SSF54368">
    <property type="entry name" value="Glutamine synthetase, N-terminal domain"/>
    <property type="match status" value="1"/>
</dbReference>
<dbReference type="SUPFAM" id="SSF55931">
    <property type="entry name" value="Glutamine synthetase/guanido kinase"/>
    <property type="match status" value="1"/>
</dbReference>
<reference evidence="17 18" key="1">
    <citation type="journal article" date="2015" name="Geomicrobiol. J.">
        <title>Caldisalinibacter kiritimatiensis gen. nov., sp. nov., a moderately thermohalophilic thiosulfate-reducing bacterium from a hypersaline microbial mat.</title>
        <authorList>
            <person name="Ben Hania W."/>
            <person name="Joseph M."/>
            <person name="Fiebig A."/>
            <person name="Bunk B."/>
            <person name="Klenk H.-P."/>
            <person name="Fardeau M.-L."/>
            <person name="Spring S."/>
        </authorList>
    </citation>
    <scope>NUCLEOTIDE SEQUENCE [LARGE SCALE GENOMIC DNA]</scope>
    <source>
        <strain evidence="17 18">L21-TH-D2</strain>
    </source>
</reference>
<evidence type="ECO:0000259" key="15">
    <source>
        <dbReference type="PROSITE" id="PS51986"/>
    </source>
</evidence>
<evidence type="ECO:0000256" key="8">
    <source>
        <dbReference type="ARBA" id="ARBA00030668"/>
    </source>
</evidence>
<feature type="binding site" evidence="10">
    <location>
        <position position="363"/>
    </location>
    <ligand>
        <name>L-glutamate</name>
        <dbReference type="ChEBI" id="CHEBI:29985"/>
    </ligand>
</feature>
<feature type="binding site" evidence="12">
    <location>
        <position position="271"/>
    </location>
    <ligand>
        <name>Mg(2+)</name>
        <dbReference type="ChEBI" id="CHEBI:18420"/>
        <label>1</label>
    </ligand>
</feature>
<feature type="binding site" evidence="12">
    <location>
        <position position="214"/>
    </location>
    <ligand>
        <name>Mg(2+)</name>
        <dbReference type="ChEBI" id="CHEBI:18420"/>
        <label>1</label>
    </ligand>
</feature>
<evidence type="ECO:0000313" key="18">
    <source>
        <dbReference type="Proteomes" id="UP000013378"/>
    </source>
</evidence>
<feature type="domain" description="GS catalytic" evidence="16">
    <location>
        <begin position="107"/>
        <end position="476"/>
    </location>
</feature>
<feature type="binding site" evidence="12">
    <location>
        <position position="361"/>
    </location>
    <ligand>
        <name>Mg(2+)</name>
        <dbReference type="ChEBI" id="CHEBI:18420"/>
        <label>1</label>
    </ligand>
</feature>
<comment type="cofactor">
    <cofactor evidence="12">
        <name>Mg(2+)</name>
        <dbReference type="ChEBI" id="CHEBI:18420"/>
    </cofactor>
    <text evidence="12">Binds 2 Mg(2+) ions per subunit.</text>
</comment>
<evidence type="ECO:0000256" key="3">
    <source>
        <dbReference type="ARBA" id="ARBA00021364"/>
    </source>
</evidence>
<organism evidence="17 18">
    <name type="scientific">Caldisalinibacter kiritimatiensis</name>
    <dbReference type="NCBI Taxonomy" id="1304284"/>
    <lineage>
        <taxon>Bacteria</taxon>
        <taxon>Bacillati</taxon>
        <taxon>Bacillota</taxon>
        <taxon>Tissierellia</taxon>
        <taxon>Tissierellales</taxon>
        <taxon>Thermohalobacteraceae</taxon>
        <taxon>Caldisalinibacter</taxon>
    </lineage>
</organism>
<evidence type="ECO:0000256" key="1">
    <source>
        <dbReference type="ARBA" id="ARBA00009897"/>
    </source>
</evidence>
<dbReference type="InterPro" id="IPR027302">
    <property type="entry name" value="Gln_synth_N_conserv_site"/>
</dbReference>
<dbReference type="InterPro" id="IPR036651">
    <property type="entry name" value="Gln_synt_N_sf"/>
</dbReference>
<feature type="binding site" evidence="10">
    <location>
        <position position="342"/>
    </location>
    <ligand>
        <name>L-glutamate</name>
        <dbReference type="ChEBI" id="CHEBI:29985"/>
    </ligand>
</feature>
<evidence type="ECO:0000256" key="7">
    <source>
        <dbReference type="ARBA" id="ARBA00030136"/>
    </source>
</evidence>
<dbReference type="PROSITE" id="PS00180">
    <property type="entry name" value="GLNA_1"/>
    <property type="match status" value="1"/>
</dbReference>
<feature type="binding site" evidence="10">
    <location>
        <position position="324"/>
    </location>
    <ligand>
        <name>L-glutamate</name>
        <dbReference type="ChEBI" id="CHEBI:29985"/>
    </ligand>
</feature>
<evidence type="ECO:0000256" key="5">
    <source>
        <dbReference type="ARBA" id="ARBA00022741"/>
    </source>
</evidence>
<keyword evidence="12" id="KW-0460">Magnesium</keyword>
<proteinExistence type="inferred from homology"/>
<dbReference type="EC" id="6.3.1.2" evidence="2"/>
<dbReference type="GO" id="GO:0005524">
    <property type="term" value="F:ATP binding"/>
    <property type="evidence" value="ECO:0007669"/>
    <property type="project" value="UniProtKB-KW"/>
</dbReference>
<dbReference type="SMART" id="SM01230">
    <property type="entry name" value="Gln-synt_C"/>
    <property type="match status" value="1"/>
</dbReference>
<evidence type="ECO:0000256" key="9">
    <source>
        <dbReference type="ARBA" id="ARBA00049436"/>
    </source>
</evidence>
<keyword evidence="12" id="KW-0479">Metal-binding</keyword>
<dbReference type="Proteomes" id="UP000013378">
    <property type="component" value="Unassembled WGS sequence"/>
</dbReference>
<evidence type="ECO:0000256" key="14">
    <source>
        <dbReference type="RuleBase" id="RU000384"/>
    </source>
</evidence>
<comment type="catalytic activity">
    <reaction evidence="9">
        <text>L-glutamate + NH4(+) + ATP = L-glutamine + ADP + phosphate + H(+)</text>
        <dbReference type="Rhea" id="RHEA:16169"/>
        <dbReference type="ChEBI" id="CHEBI:15378"/>
        <dbReference type="ChEBI" id="CHEBI:28938"/>
        <dbReference type="ChEBI" id="CHEBI:29985"/>
        <dbReference type="ChEBI" id="CHEBI:30616"/>
        <dbReference type="ChEBI" id="CHEBI:43474"/>
        <dbReference type="ChEBI" id="CHEBI:58359"/>
        <dbReference type="ChEBI" id="CHEBI:456216"/>
        <dbReference type="EC" id="6.3.1.2"/>
    </reaction>
</comment>
<gene>
    <name evidence="17" type="ORF">L21TH_2172</name>
</gene>
<comment type="similarity">
    <text evidence="1 13 14">Belongs to the glutamine synthetase family.</text>
</comment>
<evidence type="ECO:0000256" key="11">
    <source>
        <dbReference type="PIRSR" id="PIRSR604809-2"/>
    </source>
</evidence>
<dbReference type="eggNOG" id="COG0174">
    <property type="taxonomic scope" value="Bacteria"/>
</dbReference>
<evidence type="ECO:0000313" key="17">
    <source>
        <dbReference type="EMBL" id="EOC99793.1"/>
    </source>
</evidence>
<dbReference type="GO" id="GO:0004356">
    <property type="term" value="F:glutamine synthetase activity"/>
    <property type="evidence" value="ECO:0007669"/>
    <property type="project" value="UniProtKB-EC"/>
</dbReference>
<dbReference type="GO" id="GO:0016020">
    <property type="term" value="C:membrane"/>
    <property type="evidence" value="ECO:0007669"/>
    <property type="project" value="TreeGrafter"/>
</dbReference>
<accession>R1CSW3</accession>
<keyword evidence="4 17" id="KW-0436">Ligase</keyword>
<dbReference type="InterPro" id="IPR008146">
    <property type="entry name" value="Gln_synth_cat_dom"/>
</dbReference>
<comment type="caution">
    <text evidence="17">The sequence shown here is derived from an EMBL/GenBank/DDBJ whole genome shotgun (WGS) entry which is preliminary data.</text>
</comment>
<dbReference type="PANTHER" id="PTHR43407">
    <property type="entry name" value="GLUTAMINE SYNTHETASE"/>
    <property type="match status" value="1"/>
</dbReference>
<dbReference type="InterPro" id="IPR014746">
    <property type="entry name" value="Gln_synth/guanido_kin_cat_dom"/>
</dbReference>
<dbReference type="InterPro" id="IPR004809">
    <property type="entry name" value="Gln_synth_I"/>
</dbReference>
<feature type="binding site" evidence="12">
    <location>
        <position position="222"/>
    </location>
    <ligand>
        <name>Mg(2+)</name>
        <dbReference type="ChEBI" id="CHEBI:18420"/>
        <label>1</label>
    </ligand>
</feature>
<protein>
    <recommendedName>
        <fullName evidence="3">Glutamine synthetase</fullName>
        <ecNumber evidence="2">6.3.1.2</ecNumber>
    </recommendedName>
    <alternativeName>
        <fullName evidence="8">Glutamate--ammonia ligase</fullName>
    </alternativeName>
    <alternativeName>
        <fullName evidence="7">Glutamine synthetase I alpha</fullName>
    </alternativeName>
</protein>
<dbReference type="InterPro" id="IPR008147">
    <property type="entry name" value="Gln_synt_N"/>
</dbReference>
<feature type="domain" description="GS beta-grasp" evidence="15">
    <location>
        <begin position="15"/>
        <end position="98"/>
    </location>
</feature>
<dbReference type="Gene3D" id="3.30.590.10">
    <property type="entry name" value="Glutamine synthetase/guanido kinase, catalytic domain"/>
    <property type="match status" value="1"/>
</dbReference>
<dbReference type="EMBL" id="ARZA01000237">
    <property type="protein sequence ID" value="EOC99793.1"/>
    <property type="molecule type" value="Genomic_DNA"/>
</dbReference>
<dbReference type="PATRIC" id="fig|1304284.3.peg.2135"/>
<dbReference type="GO" id="GO:0006542">
    <property type="term" value="P:glutamine biosynthetic process"/>
    <property type="evidence" value="ECO:0007669"/>
    <property type="project" value="InterPro"/>
</dbReference>
<keyword evidence="6 11" id="KW-0067">ATP-binding</keyword>
<evidence type="ECO:0000256" key="6">
    <source>
        <dbReference type="ARBA" id="ARBA00022840"/>
    </source>
</evidence>
<dbReference type="GO" id="GO:0019740">
    <property type="term" value="P:nitrogen utilization"/>
    <property type="evidence" value="ECO:0007669"/>
    <property type="project" value="TreeGrafter"/>
</dbReference>
<feature type="binding site" evidence="12">
    <location>
        <position position="132"/>
    </location>
    <ligand>
        <name>Mg(2+)</name>
        <dbReference type="ChEBI" id="CHEBI:18420"/>
        <label>1</label>
    </ligand>
</feature>
<dbReference type="OrthoDB" id="9807095at2"/>
<dbReference type="RefSeq" id="WP_006315790.1">
    <property type="nucleotide sequence ID" value="NZ_ARZA01000237.1"/>
</dbReference>
<dbReference type="STRING" id="1304284.L21TH_2172"/>